<evidence type="ECO:0000259" key="5">
    <source>
        <dbReference type="PROSITE" id="PS50837"/>
    </source>
</evidence>
<reference evidence="6 7" key="1">
    <citation type="submission" date="2023-01" db="EMBL/GenBank/DDBJ databases">
        <title>Analysis of 21 Apiospora genomes using comparative genomics revels a genus with tremendous synthesis potential of carbohydrate active enzymes and secondary metabolites.</title>
        <authorList>
            <person name="Sorensen T."/>
        </authorList>
    </citation>
    <scope>NUCLEOTIDE SEQUENCE [LARGE SCALE GENOMIC DNA]</scope>
    <source>
        <strain evidence="6 7">CBS 117206</strain>
    </source>
</reference>
<dbReference type="Gene3D" id="3.40.50.300">
    <property type="entry name" value="P-loop containing nucleotide triphosphate hydrolases"/>
    <property type="match status" value="1"/>
</dbReference>
<protein>
    <recommendedName>
        <fullName evidence="5">NACHT domain-containing protein</fullName>
    </recommendedName>
</protein>
<dbReference type="Gene3D" id="1.25.40.20">
    <property type="entry name" value="Ankyrin repeat-containing domain"/>
    <property type="match status" value="4"/>
</dbReference>
<dbReference type="Pfam" id="PF00023">
    <property type="entry name" value="Ank"/>
    <property type="match status" value="1"/>
</dbReference>
<dbReference type="EMBL" id="JAQQWP010000002">
    <property type="protein sequence ID" value="KAK8129216.1"/>
    <property type="molecule type" value="Genomic_DNA"/>
</dbReference>
<sequence>MQSDVLEAEGQEGRISEEAALELLFETIVEQLANIDLFSGPTLPTIFIVYAHDNLGKGDAQASVVRRMIRWLGLARCRILSDKSPLEPFPDRLGSTLAAQNILNNQFRILPSLDNPSDASDCTAIDKVIVCGSTVLQHYVEDRSAVRYVERIETAYKSSGGETNQIRDTVESSAQDDGFHHVLTEIAFLNIRRLHNRGDHGIIPLALSGDLPGTYLPGCIENCDVVLKLGQGNILIEQHRLFFQLLSKVYPHIHSEIEEFKRCYNKTSTQLGEEGATTTAKARTTPSESPGGEEMRLQNQEDREVKCLQLLHDMAPLPYSDRKDRNPVREKGTCEWVTSHPRFRSWQASTAPGLLWVSADPGCGKSVLSRYLIDEVLPNSATSTTCYFFFKDDFDDQRNFVNALRCILHQLFSQKRSLLREALDRFLRDGQTLSSPTALWNILVHAANHNDAGEVICIIDALDECKEADRRIMGSFLTELYVHPDSETSRLKFLITSRPYHDIERDFRLLEEQRPTIRLAGENEAEVQKIAREIYIVIQARAKQLKRTLPLEDGDYHTLLDGMTRLQNRTYLWATLVFEVIEKAVETTGSELAAILHELPQDVDEAYEKILSRNQGRAIIKARKILQIIVAAERPLSLDEMSTALAVEEHLERGGGVQPESVEKFYRTIRHLCGLFVIINDSKIYLLHQTAREFLVKKPATRPAEHTSSPRPFLWLHSLNLARKLPVKMLATTAAEQTSLPSPFHWRHSLDISTCNCFLARLCIESLLLGFKNEYAAENWMLHLRAAGKVDGVQSLLPQAQKLCYNHVQDPPDILQSAYINYCGEIDEYPQGMTALVVASTYGLTDVVHLLLKEVATDKLATTTNPKMTALAWACEYGHANVVKAHLSAMSWRKTRRALRHQGLDFDSPLVIAADCGHSEIVRLLLGAGAPINDAMVSNRQTALHLAAVHGHKDVAQVLLETGANPNARSKVGYTPLHFAAGMGCEAIVRILLASRAQPDVQTEDGITPLCLAATGGYKRVVQTLLELGAQLNAPTEVGDTPLHLVAKMGHEEAVQMLLELGAQLDARNRMGETPLHLAATMGHDTVVGILIEWNAELNARTHNQLVTPLDRAIMHNHKAVAWLLRKSGAQAKVQNHH</sequence>
<dbReference type="GO" id="GO:0005634">
    <property type="term" value="C:nucleus"/>
    <property type="evidence" value="ECO:0007669"/>
    <property type="project" value="TreeGrafter"/>
</dbReference>
<dbReference type="PANTHER" id="PTHR24201:SF16">
    <property type="entry name" value="ANKYRIN-1-LIKE-RELATED"/>
    <property type="match status" value="1"/>
</dbReference>
<feature type="repeat" description="ANK" evidence="3">
    <location>
        <begin position="1038"/>
        <end position="1070"/>
    </location>
</feature>
<dbReference type="Proteomes" id="UP001392437">
    <property type="component" value="Unassembled WGS sequence"/>
</dbReference>
<name>A0AAW0R5Z5_9PEZI</name>
<evidence type="ECO:0000313" key="7">
    <source>
        <dbReference type="Proteomes" id="UP001392437"/>
    </source>
</evidence>
<evidence type="ECO:0000256" key="3">
    <source>
        <dbReference type="PROSITE-ProRule" id="PRU00023"/>
    </source>
</evidence>
<evidence type="ECO:0000313" key="6">
    <source>
        <dbReference type="EMBL" id="KAK8129216.1"/>
    </source>
</evidence>
<dbReference type="InterPro" id="IPR036770">
    <property type="entry name" value="Ankyrin_rpt-contain_sf"/>
</dbReference>
<dbReference type="InterPro" id="IPR050776">
    <property type="entry name" value="Ank_Repeat/CDKN_Inhibitor"/>
</dbReference>
<dbReference type="AlphaFoldDB" id="A0AAW0R5Z5"/>
<feature type="domain" description="NACHT" evidence="5">
    <location>
        <begin position="353"/>
        <end position="499"/>
    </location>
</feature>
<evidence type="ECO:0000256" key="1">
    <source>
        <dbReference type="ARBA" id="ARBA00022737"/>
    </source>
</evidence>
<feature type="compositionally biased region" description="Polar residues" evidence="4">
    <location>
        <begin position="271"/>
        <end position="288"/>
    </location>
</feature>
<accession>A0AAW0R5Z5</accession>
<dbReference type="SUPFAM" id="SSF52540">
    <property type="entry name" value="P-loop containing nucleoside triphosphate hydrolases"/>
    <property type="match status" value="1"/>
</dbReference>
<dbReference type="InterPro" id="IPR007111">
    <property type="entry name" value="NACHT_NTPase"/>
</dbReference>
<evidence type="ECO:0000256" key="2">
    <source>
        <dbReference type="ARBA" id="ARBA00023043"/>
    </source>
</evidence>
<dbReference type="SMART" id="SM00248">
    <property type="entry name" value="ANK"/>
    <property type="match status" value="9"/>
</dbReference>
<gene>
    <name evidence="6" type="ORF">PG999_001596</name>
</gene>
<dbReference type="PROSITE" id="PS50297">
    <property type="entry name" value="ANK_REP_REGION"/>
    <property type="match status" value="6"/>
</dbReference>
<dbReference type="InterPro" id="IPR002110">
    <property type="entry name" value="Ankyrin_rpt"/>
</dbReference>
<dbReference type="Pfam" id="PF22939">
    <property type="entry name" value="WHD_GPIID"/>
    <property type="match status" value="1"/>
</dbReference>
<evidence type="ECO:0000256" key="4">
    <source>
        <dbReference type="SAM" id="MobiDB-lite"/>
    </source>
</evidence>
<dbReference type="SUPFAM" id="SSF48403">
    <property type="entry name" value="Ankyrin repeat"/>
    <property type="match status" value="1"/>
</dbReference>
<feature type="repeat" description="ANK" evidence="3">
    <location>
        <begin position="972"/>
        <end position="1004"/>
    </location>
</feature>
<dbReference type="InterPro" id="IPR027417">
    <property type="entry name" value="P-loop_NTPase"/>
</dbReference>
<dbReference type="Pfam" id="PF12796">
    <property type="entry name" value="Ank_2"/>
    <property type="match status" value="3"/>
</dbReference>
<feature type="repeat" description="ANK" evidence="3">
    <location>
        <begin position="905"/>
        <end position="933"/>
    </location>
</feature>
<comment type="caution">
    <text evidence="6">The sequence shown here is derived from an EMBL/GenBank/DDBJ whole genome shotgun (WGS) entry which is preliminary data.</text>
</comment>
<dbReference type="PANTHER" id="PTHR24201">
    <property type="entry name" value="ANK_REP_REGION DOMAIN-CONTAINING PROTEIN"/>
    <property type="match status" value="1"/>
</dbReference>
<organism evidence="6 7">
    <name type="scientific">Apiospora kogelbergensis</name>
    <dbReference type="NCBI Taxonomy" id="1337665"/>
    <lineage>
        <taxon>Eukaryota</taxon>
        <taxon>Fungi</taxon>
        <taxon>Dikarya</taxon>
        <taxon>Ascomycota</taxon>
        <taxon>Pezizomycotina</taxon>
        <taxon>Sordariomycetes</taxon>
        <taxon>Xylariomycetidae</taxon>
        <taxon>Amphisphaeriales</taxon>
        <taxon>Apiosporaceae</taxon>
        <taxon>Apiospora</taxon>
    </lineage>
</organism>
<feature type="repeat" description="ANK" evidence="3">
    <location>
        <begin position="939"/>
        <end position="971"/>
    </location>
</feature>
<dbReference type="PRINTS" id="PR01415">
    <property type="entry name" value="ANKYRIN"/>
</dbReference>
<feature type="repeat" description="ANK" evidence="3">
    <location>
        <begin position="1005"/>
        <end position="1037"/>
    </location>
</feature>
<keyword evidence="7" id="KW-1185">Reference proteome</keyword>
<dbReference type="InterPro" id="IPR054471">
    <property type="entry name" value="GPIID_WHD"/>
</dbReference>
<proteinExistence type="predicted"/>
<keyword evidence="1" id="KW-0677">Repeat</keyword>
<feature type="repeat" description="ANK" evidence="3">
    <location>
        <begin position="1071"/>
        <end position="1103"/>
    </location>
</feature>
<dbReference type="Pfam" id="PF24883">
    <property type="entry name" value="NPHP3_N"/>
    <property type="match status" value="1"/>
</dbReference>
<dbReference type="PROSITE" id="PS50837">
    <property type="entry name" value="NACHT"/>
    <property type="match status" value="1"/>
</dbReference>
<dbReference type="InterPro" id="IPR056884">
    <property type="entry name" value="NPHP3-like_N"/>
</dbReference>
<keyword evidence="2 3" id="KW-0040">ANK repeat</keyword>
<dbReference type="PROSITE" id="PS50088">
    <property type="entry name" value="ANK_REPEAT"/>
    <property type="match status" value="6"/>
</dbReference>
<feature type="region of interest" description="Disordered" evidence="4">
    <location>
        <begin position="271"/>
        <end position="297"/>
    </location>
</feature>